<evidence type="ECO:0000313" key="3">
    <source>
        <dbReference type="EMBL" id="MDO1558375.1"/>
    </source>
</evidence>
<dbReference type="InterPro" id="IPR012495">
    <property type="entry name" value="TadE-like_dom"/>
</dbReference>
<proteinExistence type="predicted"/>
<sequence>MSARAAFLRDQRGGGAAEFALVLPAFIALLMGLWEFGWTQHCISSVRFATQKASRAVLVNPDLSQTQVQAMVRQTLTDVADPSVTVTLATLTSGPTGRTARITSVYTREIGVPGVATWPFRHTTVVDAILPAY</sequence>
<name>A0ABT8SIH5_9CAUL</name>
<keyword evidence="1" id="KW-1133">Transmembrane helix</keyword>
<reference evidence="3" key="1">
    <citation type="submission" date="2023-07" db="EMBL/GenBank/DDBJ databases">
        <title>Brevundimonas soil sp. nov., isolated from the soil of chemical plant.</title>
        <authorList>
            <person name="Wu N."/>
        </authorList>
    </citation>
    <scope>NUCLEOTIDE SEQUENCE</scope>
    <source>
        <strain evidence="3">XZ-24</strain>
    </source>
</reference>
<dbReference type="EMBL" id="JAUKTR010000001">
    <property type="protein sequence ID" value="MDO1558375.1"/>
    <property type="molecule type" value="Genomic_DNA"/>
</dbReference>
<accession>A0ABT8SIH5</accession>
<keyword evidence="1" id="KW-0812">Transmembrane</keyword>
<protein>
    <submittedName>
        <fullName evidence="3">Pilus assembly protein</fullName>
    </submittedName>
</protein>
<evidence type="ECO:0000256" key="1">
    <source>
        <dbReference type="SAM" id="Phobius"/>
    </source>
</evidence>
<organism evidence="3 4">
    <name type="scientific">Peiella sedimenti</name>
    <dbReference type="NCBI Taxonomy" id="3061083"/>
    <lineage>
        <taxon>Bacteria</taxon>
        <taxon>Pseudomonadati</taxon>
        <taxon>Pseudomonadota</taxon>
        <taxon>Alphaproteobacteria</taxon>
        <taxon>Caulobacterales</taxon>
        <taxon>Caulobacteraceae</taxon>
        <taxon>Peiella</taxon>
    </lineage>
</organism>
<comment type="caution">
    <text evidence="3">The sequence shown here is derived from an EMBL/GenBank/DDBJ whole genome shotgun (WGS) entry which is preliminary data.</text>
</comment>
<feature type="transmembrane region" description="Helical" evidence="1">
    <location>
        <begin position="20"/>
        <end position="38"/>
    </location>
</feature>
<evidence type="ECO:0000313" key="4">
    <source>
        <dbReference type="Proteomes" id="UP001169063"/>
    </source>
</evidence>
<evidence type="ECO:0000259" key="2">
    <source>
        <dbReference type="Pfam" id="PF07811"/>
    </source>
</evidence>
<keyword evidence="1" id="KW-0472">Membrane</keyword>
<feature type="domain" description="TadE-like" evidence="2">
    <location>
        <begin position="13"/>
        <end position="55"/>
    </location>
</feature>
<dbReference type="RefSeq" id="WP_302108789.1">
    <property type="nucleotide sequence ID" value="NZ_JAUKTR010000001.1"/>
</dbReference>
<dbReference type="Proteomes" id="UP001169063">
    <property type="component" value="Unassembled WGS sequence"/>
</dbReference>
<dbReference type="Pfam" id="PF07811">
    <property type="entry name" value="TadE"/>
    <property type="match status" value="1"/>
</dbReference>
<keyword evidence="4" id="KW-1185">Reference proteome</keyword>
<gene>
    <name evidence="3" type="ORF">Q0812_02905</name>
</gene>